<dbReference type="Proteomes" id="UP000177269">
    <property type="component" value="Unassembled WGS sequence"/>
</dbReference>
<dbReference type="SUPFAM" id="SSF54593">
    <property type="entry name" value="Glyoxalase/Bleomycin resistance protein/Dihydroxybiphenyl dioxygenase"/>
    <property type="match status" value="1"/>
</dbReference>
<dbReference type="InterPro" id="IPR029068">
    <property type="entry name" value="Glyas_Bleomycin-R_OHBP_Dase"/>
</dbReference>
<feature type="domain" description="Glyoxalase/fosfomycin resistance/dioxygenase" evidence="1">
    <location>
        <begin position="10"/>
        <end position="130"/>
    </location>
</feature>
<evidence type="ECO:0000313" key="2">
    <source>
        <dbReference type="EMBL" id="OHA42552.1"/>
    </source>
</evidence>
<evidence type="ECO:0000313" key="3">
    <source>
        <dbReference type="Proteomes" id="UP000177269"/>
    </source>
</evidence>
<dbReference type="InterPro" id="IPR028973">
    <property type="entry name" value="PhnB-like"/>
</dbReference>
<organism evidence="2 3">
    <name type="scientific">Candidatus Taylorbacteria bacterium RIFCSPLOWO2_12_FULL_43_20</name>
    <dbReference type="NCBI Taxonomy" id="1802332"/>
    <lineage>
        <taxon>Bacteria</taxon>
        <taxon>Candidatus Tayloriibacteriota</taxon>
    </lineage>
</organism>
<comment type="caution">
    <text evidence="2">The sequence shown here is derived from an EMBL/GenBank/DDBJ whole genome shotgun (WGS) entry which is preliminary data.</text>
</comment>
<dbReference type="Pfam" id="PF00903">
    <property type="entry name" value="Glyoxalase"/>
    <property type="match status" value="1"/>
</dbReference>
<gene>
    <name evidence="2" type="ORF">A3G52_02460</name>
</gene>
<protein>
    <submittedName>
        <fullName evidence="2">Glyoxalase</fullName>
    </submittedName>
</protein>
<dbReference type="InterPro" id="IPR004360">
    <property type="entry name" value="Glyas_Fos-R_dOase_dom"/>
</dbReference>
<dbReference type="EMBL" id="MHSK01000010">
    <property type="protein sequence ID" value="OHA42552.1"/>
    <property type="molecule type" value="Genomic_DNA"/>
</dbReference>
<dbReference type="CDD" id="cd06588">
    <property type="entry name" value="PhnB_like"/>
    <property type="match status" value="1"/>
</dbReference>
<dbReference type="Gene3D" id="3.10.180.10">
    <property type="entry name" value="2,3-Dihydroxybiphenyl 1,2-Dioxygenase, domain 1"/>
    <property type="match status" value="1"/>
</dbReference>
<accession>A0A1G2P4J9</accession>
<dbReference type="AlphaFoldDB" id="A0A1G2P4J9"/>
<reference evidence="2 3" key="1">
    <citation type="journal article" date="2016" name="Nat. Commun.">
        <title>Thousands of microbial genomes shed light on interconnected biogeochemical processes in an aquifer system.</title>
        <authorList>
            <person name="Anantharaman K."/>
            <person name="Brown C.T."/>
            <person name="Hug L.A."/>
            <person name="Sharon I."/>
            <person name="Castelle C.J."/>
            <person name="Probst A.J."/>
            <person name="Thomas B.C."/>
            <person name="Singh A."/>
            <person name="Wilkins M.J."/>
            <person name="Karaoz U."/>
            <person name="Brodie E.L."/>
            <person name="Williams K.H."/>
            <person name="Hubbard S.S."/>
            <person name="Banfield J.F."/>
        </authorList>
    </citation>
    <scope>NUCLEOTIDE SEQUENCE [LARGE SCALE GENOMIC DNA]</scope>
</reference>
<name>A0A1G2P4J9_9BACT</name>
<dbReference type="PANTHER" id="PTHR33990">
    <property type="entry name" value="PROTEIN YJDN-RELATED"/>
    <property type="match status" value="1"/>
</dbReference>
<dbReference type="PANTHER" id="PTHR33990:SF1">
    <property type="entry name" value="PROTEIN YJDN"/>
    <property type="match status" value="1"/>
</dbReference>
<sequence length="135" mass="15345">MLKLNPYLRFNDDKCREAMNFYNDCLGGELTFQTMGESPMAGEMPEAKDKIIHASLKKGDMEILASDMMRDKAIVGDNVALSINCESEEEIKSLFSKFSDGGEVFMPLEKQFWGALFGVITDKYGVEWMFNYPLK</sequence>
<evidence type="ECO:0000259" key="1">
    <source>
        <dbReference type="Pfam" id="PF00903"/>
    </source>
</evidence>
<proteinExistence type="predicted"/>